<dbReference type="OMA" id="LWRETHA"/>
<dbReference type="Gene3D" id="3.30.70.120">
    <property type="match status" value="1"/>
</dbReference>
<dbReference type="Proteomes" id="UP000751190">
    <property type="component" value="Unassembled WGS sequence"/>
</dbReference>
<dbReference type="EMBL" id="JAGTXO010000001">
    <property type="protein sequence ID" value="KAG8470409.1"/>
    <property type="molecule type" value="Genomic_DNA"/>
</dbReference>
<dbReference type="InterPro" id="IPR011322">
    <property type="entry name" value="N-reg_PII-like_a/b"/>
</dbReference>
<dbReference type="InterPro" id="IPR015867">
    <property type="entry name" value="N-reg_PII/ATP_PRibTrfase_C"/>
</dbReference>
<evidence type="ECO:0008006" key="4">
    <source>
        <dbReference type="Google" id="ProtNLM"/>
    </source>
</evidence>
<dbReference type="GO" id="GO:0010038">
    <property type="term" value="P:response to metal ion"/>
    <property type="evidence" value="ECO:0007669"/>
    <property type="project" value="InterPro"/>
</dbReference>
<comment type="caution">
    <text evidence="2">The sequence shown here is derived from an EMBL/GenBank/DDBJ whole genome shotgun (WGS) entry which is preliminary data.</text>
</comment>
<evidence type="ECO:0000256" key="1">
    <source>
        <dbReference type="ARBA" id="ARBA00010169"/>
    </source>
</evidence>
<gene>
    <name evidence="2" type="ORF">KFE25_008830</name>
</gene>
<keyword evidence="3" id="KW-1185">Reference proteome</keyword>
<dbReference type="AlphaFoldDB" id="A0A8J6CF76"/>
<sequence length="176" mass="19006">MAALPARLVATTTDSAATVDKILCVARRLAGSVEVEEITSYFWWKGAVQKDAETRISFVTSEPLERIIESVGAVHNFDVPMIIVESADAGTYWKGVVEGGGAELASTLTESRLVACAQLAQVDAQHQSLAIKTTVDAKPRIDALLAGVHNVRWTPIAGNGAYMDWLWRETHAERGA</sequence>
<protein>
    <recommendedName>
        <fullName evidence="4">Divalent-cation tolerance protein CutA</fullName>
    </recommendedName>
</protein>
<organism evidence="2 3">
    <name type="scientific">Diacronema lutheri</name>
    <name type="common">Unicellular marine alga</name>
    <name type="synonym">Monochrysis lutheri</name>
    <dbReference type="NCBI Taxonomy" id="2081491"/>
    <lineage>
        <taxon>Eukaryota</taxon>
        <taxon>Haptista</taxon>
        <taxon>Haptophyta</taxon>
        <taxon>Pavlovophyceae</taxon>
        <taxon>Pavlovales</taxon>
        <taxon>Pavlovaceae</taxon>
        <taxon>Diacronema</taxon>
    </lineage>
</organism>
<proteinExistence type="inferred from homology"/>
<evidence type="ECO:0000313" key="3">
    <source>
        <dbReference type="Proteomes" id="UP000751190"/>
    </source>
</evidence>
<evidence type="ECO:0000313" key="2">
    <source>
        <dbReference type="EMBL" id="KAG8470409.1"/>
    </source>
</evidence>
<dbReference type="Pfam" id="PF03091">
    <property type="entry name" value="CutA1"/>
    <property type="match status" value="1"/>
</dbReference>
<dbReference type="SUPFAM" id="SSF54913">
    <property type="entry name" value="GlnB-like"/>
    <property type="match status" value="2"/>
</dbReference>
<accession>A0A8J6CF76</accession>
<comment type="similarity">
    <text evidence="1">Belongs to the CutA family.</text>
</comment>
<dbReference type="OrthoDB" id="10461214at2759"/>
<reference evidence="2" key="1">
    <citation type="submission" date="2021-05" db="EMBL/GenBank/DDBJ databases">
        <title>The genome of the haptophyte Pavlova lutheri (Diacronema luteri, Pavlovales) - a model for lipid biosynthesis in eukaryotic algae.</title>
        <authorList>
            <person name="Hulatt C.J."/>
            <person name="Posewitz M.C."/>
        </authorList>
    </citation>
    <scope>NUCLEOTIDE SEQUENCE</scope>
    <source>
        <strain evidence="2">NIVA-4/92</strain>
    </source>
</reference>
<dbReference type="InterPro" id="IPR004323">
    <property type="entry name" value="Ion_tolerance_CutA"/>
</dbReference>
<name>A0A8J6CF76_DIALT</name>